<reference evidence="1" key="1">
    <citation type="submission" date="2021-06" db="EMBL/GenBank/DDBJ databases">
        <authorList>
            <person name="Kallberg Y."/>
            <person name="Tangrot J."/>
            <person name="Rosling A."/>
        </authorList>
    </citation>
    <scope>NUCLEOTIDE SEQUENCE</scope>
    <source>
        <strain evidence="1">FL966</strain>
    </source>
</reference>
<accession>A0A9N8ZVK1</accession>
<evidence type="ECO:0000313" key="1">
    <source>
        <dbReference type="EMBL" id="CAG8508746.1"/>
    </source>
</evidence>
<name>A0A9N8ZVK1_9GLOM</name>
<keyword evidence="2" id="KW-1185">Reference proteome</keyword>
<dbReference type="EMBL" id="CAJVQA010001274">
    <property type="protein sequence ID" value="CAG8508746.1"/>
    <property type="molecule type" value="Genomic_DNA"/>
</dbReference>
<sequence>MTRMNQLLFIFEIKVLDNVSLPDLLISHRDTNVLNNKRSICRKFALILELKLRSWLTNS</sequence>
<organism evidence="1 2">
    <name type="scientific">Cetraspora pellucida</name>
    <dbReference type="NCBI Taxonomy" id="1433469"/>
    <lineage>
        <taxon>Eukaryota</taxon>
        <taxon>Fungi</taxon>
        <taxon>Fungi incertae sedis</taxon>
        <taxon>Mucoromycota</taxon>
        <taxon>Glomeromycotina</taxon>
        <taxon>Glomeromycetes</taxon>
        <taxon>Diversisporales</taxon>
        <taxon>Gigasporaceae</taxon>
        <taxon>Cetraspora</taxon>
    </lineage>
</organism>
<dbReference type="AlphaFoldDB" id="A0A9N8ZVK1"/>
<proteinExistence type="predicted"/>
<protein>
    <submittedName>
        <fullName evidence="1">20559_t:CDS:1</fullName>
    </submittedName>
</protein>
<dbReference type="Proteomes" id="UP000789759">
    <property type="component" value="Unassembled WGS sequence"/>
</dbReference>
<evidence type="ECO:0000313" key="2">
    <source>
        <dbReference type="Proteomes" id="UP000789759"/>
    </source>
</evidence>
<gene>
    <name evidence="1" type="ORF">CPELLU_LOCUS2809</name>
</gene>
<comment type="caution">
    <text evidence="1">The sequence shown here is derived from an EMBL/GenBank/DDBJ whole genome shotgun (WGS) entry which is preliminary data.</text>
</comment>